<reference evidence="1 2" key="1">
    <citation type="submission" date="2019-04" db="EMBL/GenBank/DDBJ databases">
        <title>Geobacter oryzae sp. nov., ferric-reducing bacteria isolated from paddy soil.</title>
        <authorList>
            <person name="Xu Z."/>
            <person name="Masuda Y."/>
            <person name="Itoh H."/>
            <person name="Senoo K."/>
        </authorList>
    </citation>
    <scope>NUCLEOTIDE SEQUENCE [LARGE SCALE GENOMIC DNA]</scope>
    <source>
        <strain evidence="1 2">Red111</strain>
    </source>
</reference>
<protein>
    <submittedName>
        <fullName evidence="1">Uncharacterized protein</fullName>
    </submittedName>
</protein>
<evidence type="ECO:0000313" key="2">
    <source>
        <dbReference type="Proteomes" id="UP000306416"/>
    </source>
</evidence>
<comment type="caution">
    <text evidence="1">The sequence shown here is derived from an EMBL/GenBank/DDBJ whole genome shotgun (WGS) entry which is preliminary data.</text>
</comment>
<dbReference type="Proteomes" id="UP000306416">
    <property type="component" value="Unassembled WGS sequence"/>
</dbReference>
<sequence length="218" mass="24329">MKMQRRIKRDYRRLSPTKFLAFILAVRHSLTSNPNYPDSFWGANLALLQVLFEKISACEVAFRVARNGDRILIQAREKLMDEIVALLDEIASLLEAASVRNPDALSTTGFAITQEHKNHNNRTKQPLTASDDFTVVNLGEPGKALARASTVPGAYNHEIHINRGDPAREGDWFHGSIFPDATKMLLENLVPGNTFFRMRHHGAEGPGPWSPITSVTIS</sequence>
<gene>
    <name evidence="1" type="ORF">E4633_08520</name>
</gene>
<organism evidence="1 2">
    <name type="scientific">Geomonas terrae</name>
    <dbReference type="NCBI Taxonomy" id="2562681"/>
    <lineage>
        <taxon>Bacteria</taxon>
        <taxon>Pseudomonadati</taxon>
        <taxon>Thermodesulfobacteriota</taxon>
        <taxon>Desulfuromonadia</taxon>
        <taxon>Geobacterales</taxon>
        <taxon>Geobacteraceae</taxon>
        <taxon>Geomonas</taxon>
    </lineage>
</organism>
<keyword evidence="2" id="KW-1185">Reference proteome</keyword>
<proteinExistence type="predicted"/>
<accession>A0A4S1CFM5</accession>
<dbReference type="EMBL" id="SRSC01000002">
    <property type="protein sequence ID" value="TGU72348.1"/>
    <property type="molecule type" value="Genomic_DNA"/>
</dbReference>
<dbReference type="RefSeq" id="WP_135869830.1">
    <property type="nucleotide sequence ID" value="NZ_SRSC01000002.1"/>
</dbReference>
<dbReference type="AlphaFoldDB" id="A0A4S1CFM5"/>
<evidence type="ECO:0000313" key="1">
    <source>
        <dbReference type="EMBL" id="TGU72348.1"/>
    </source>
</evidence>
<name>A0A4S1CFM5_9BACT</name>